<dbReference type="CDD" id="cd11445">
    <property type="entry name" value="bHLH_AtPIF_like"/>
    <property type="match status" value="1"/>
</dbReference>
<evidence type="ECO:0000256" key="2">
    <source>
        <dbReference type="ARBA" id="ARBA00023015"/>
    </source>
</evidence>
<dbReference type="InterPro" id="IPR036638">
    <property type="entry name" value="HLH_DNA-bd_sf"/>
</dbReference>
<dbReference type="GO" id="GO:0046983">
    <property type="term" value="F:protein dimerization activity"/>
    <property type="evidence" value="ECO:0007669"/>
    <property type="project" value="InterPro"/>
</dbReference>
<dbReference type="FunFam" id="4.10.280.10:FF:000004">
    <property type="entry name" value="Basic helix-loop-helix transcription factor"/>
    <property type="match status" value="1"/>
</dbReference>
<dbReference type="Proteomes" id="UP001652660">
    <property type="component" value="Chromosome 7c"/>
</dbReference>
<dbReference type="AlphaFoldDB" id="A0A6P6T806"/>
<evidence type="ECO:0000256" key="6">
    <source>
        <dbReference type="SAM" id="MobiDB-lite"/>
    </source>
</evidence>
<feature type="domain" description="BHLH" evidence="7">
    <location>
        <begin position="148"/>
        <end position="197"/>
    </location>
</feature>
<dbReference type="SMART" id="SM00353">
    <property type="entry name" value="HLH"/>
    <property type="match status" value="1"/>
</dbReference>
<dbReference type="GO" id="GO:0005634">
    <property type="term" value="C:nucleus"/>
    <property type="evidence" value="ECO:0007669"/>
    <property type="project" value="UniProtKB-SubCell"/>
</dbReference>
<keyword evidence="4" id="KW-0804">Transcription</keyword>
<feature type="region of interest" description="Disordered" evidence="6">
    <location>
        <begin position="136"/>
        <end position="160"/>
    </location>
</feature>
<feature type="compositionally biased region" description="Basic and acidic residues" evidence="6">
    <location>
        <begin position="148"/>
        <end position="160"/>
    </location>
</feature>
<dbReference type="GO" id="GO:0003677">
    <property type="term" value="F:DNA binding"/>
    <property type="evidence" value="ECO:0007669"/>
    <property type="project" value="UniProtKB-KW"/>
</dbReference>
<proteinExistence type="predicted"/>
<dbReference type="GeneID" id="113698616"/>
<evidence type="ECO:0000259" key="7">
    <source>
        <dbReference type="PROSITE" id="PS50888"/>
    </source>
</evidence>
<evidence type="ECO:0000256" key="3">
    <source>
        <dbReference type="ARBA" id="ARBA00023125"/>
    </source>
</evidence>
<dbReference type="SUPFAM" id="SSF47459">
    <property type="entry name" value="HLH, helix-loop-helix DNA-binding domain"/>
    <property type="match status" value="1"/>
</dbReference>
<dbReference type="InterPro" id="IPR011598">
    <property type="entry name" value="bHLH_dom"/>
</dbReference>
<dbReference type="InterPro" id="IPR047265">
    <property type="entry name" value="PIF1-like_bHLH"/>
</dbReference>
<dbReference type="PANTHER" id="PTHR45855">
    <property type="entry name" value="TRANSCRIPTION FACTOR PIF1-RELATED"/>
    <property type="match status" value="1"/>
</dbReference>
<dbReference type="InterPro" id="IPR031066">
    <property type="entry name" value="bHLH_ALC-like_plant"/>
</dbReference>
<organism evidence="8 9">
    <name type="scientific">Coffea arabica</name>
    <name type="common">Arabian coffee</name>
    <dbReference type="NCBI Taxonomy" id="13443"/>
    <lineage>
        <taxon>Eukaryota</taxon>
        <taxon>Viridiplantae</taxon>
        <taxon>Streptophyta</taxon>
        <taxon>Embryophyta</taxon>
        <taxon>Tracheophyta</taxon>
        <taxon>Spermatophyta</taxon>
        <taxon>Magnoliopsida</taxon>
        <taxon>eudicotyledons</taxon>
        <taxon>Gunneridae</taxon>
        <taxon>Pentapetalae</taxon>
        <taxon>asterids</taxon>
        <taxon>lamiids</taxon>
        <taxon>Gentianales</taxon>
        <taxon>Rubiaceae</taxon>
        <taxon>Ixoroideae</taxon>
        <taxon>Gardenieae complex</taxon>
        <taxon>Bertiereae - Coffeeae clade</taxon>
        <taxon>Coffeeae</taxon>
        <taxon>Coffea</taxon>
    </lineage>
</organism>
<dbReference type="Gene3D" id="4.10.280.10">
    <property type="entry name" value="Helix-loop-helix DNA-binding domain"/>
    <property type="match status" value="1"/>
</dbReference>
<evidence type="ECO:0000256" key="1">
    <source>
        <dbReference type="ARBA" id="ARBA00004123"/>
    </source>
</evidence>
<protein>
    <submittedName>
        <fullName evidence="9">Uncharacterized protein isoform X1</fullName>
    </submittedName>
</protein>
<evidence type="ECO:0000313" key="8">
    <source>
        <dbReference type="Proteomes" id="UP001652660"/>
    </source>
</evidence>
<evidence type="ECO:0000313" key="9">
    <source>
        <dbReference type="RefSeq" id="XP_027074295.1"/>
    </source>
</evidence>
<dbReference type="PROSITE" id="PS50888">
    <property type="entry name" value="BHLH"/>
    <property type="match status" value="1"/>
</dbReference>
<dbReference type="PANTHER" id="PTHR45855:SF73">
    <property type="entry name" value="TRANSCRIPTION FACTOR SPATULA"/>
    <property type="match status" value="1"/>
</dbReference>
<reference evidence="9" key="2">
    <citation type="submission" date="2025-08" db="UniProtKB">
        <authorList>
            <consortium name="RefSeq"/>
        </authorList>
    </citation>
    <scope>IDENTIFICATION</scope>
    <source>
        <tissue evidence="9">Leaves</tissue>
    </source>
</reference>
<keyword evidence="2" id="KW-0805">Transcription regulation</keyword>
<keyword evidence="5" id="KW-0539">Nucleus</keyword>
<name>A0A6P6T806_COFAR</name>
<accession>A0A6P6T806</accession>
<comment type="subcellular location">
    <subcellularLocation>
        <location evidence="1">Nucleus</location>
    </subcellularLocation>
</comment>
<dbReference type="RefSeq" id="XP_027074295.1">
    <property type="nucleotide sequence ID" value="XM_027218494.2"/>
</dbReference>
<sequence>MANLYDTANCSSSSPDDPDDFSLFLHQIMLRSRTSSSTSFMAQKGNEVQSYPGNQGCGLHLVSSTERISIPEAPSAGLQHWSYGGGFTSPGLGSFCQESGVNVSSSSVSVATMDNDLNDYDCESEGLEVLEEAMVNPTAPRNASKRSRAAEVHNLSEKRRRSRINEKMKALQNLIPNSNKTDKASMLDEAIEYLKQLQLQVQLLTVRNGLSLYPMCLPGVLPSNQVPETRTEYEDNRSLDMSLASALPLKPVTPTNILFDLPDNFKKAKQASDVNQSKLSDSEDAFAPASIIHGNHRPIQFPLPGTSKKGTCMGQKSPSQQANQDLSRRKSVAKHIGAEATGSTALNALPSGLEQNILEAWVLGRDQSGGRLLKNMECKNLLLSQVDGTQTGPSPLVDDSIKAERCDF</sequence>
<gene>
    <name evidence="9" type="primary">LOC113698616</name>
</gene>
<evidence type="ECO:0000256" key="5">
    <source>
        <dbReference type="ARBA" id="ARBA00023242"/>
    </source>
</evidence>
<keyword evidence="8" id="KW-1185">Reference proteome</keyword>
<keyword evidence="3" id="KW-0238">DNA-binding</keyword>
<reference evidence="8" key="1">
    <citation type="journal article" date="2025" name="Foods">
        <title>Unveiling the Microbial Signatures of Arabica Coffee Cherries: Insights into Ripeness Specific Diversity, Functional Traits, and Implications for Quality and Safety.</title>
        <authorList>
            <consortium name="RefSeq"/>
            <person name="Tenea G.N."/>
            <person name="Cifuentes V."/>
            <person name="Reyes P."/>
            <person name="Cevallos-Vallejos M."/>
        </authorList>
    </citation>
    <scope>NUCLEOTIDE SEQUENCE [LARGE SCALE GENOMIC DNA]</scope>
</reference>
<dbReference type="Pfam" id="PF00010">
    <property type="entry name" value="HLH"/>
    <property type="match status" value="1"/>
</dbReference>
<evidence type="ECO:0000256" key="4">
    <source>
        <dbReference type="ARBA" id="ARBA00023163"/>
    </source>
</evidence>
<dbReference type="OrthoDB" id="690068at2759"/>